<comment type="catalytic activity">
    <reaction evidence="1">
        <text>a uridine in RNA = a pseudouridine in RNA</text>
        <dbReference type="Rhea" id="RHEA:48348"/>
        <dbReference type="Rhea" id="RHEA-COMP:12068"/>
        <dbReference type="Rhea" id="RHEA-COMP:12069"/>
        <dbReference type="ChEBI" id="CHEBI:65314"/>
        <dbReference type="ChEBI" id="CHEBI:65315"/>
    </reaction>
</comment>
<evidence type="ECO:0000256" key="2">
    <source>
        <dbReference type="ARBA" id="ARBA00010876"/>
    </source>
</evidence>
<dbReference type="EMBL" id="FQZP01000023">
    <property type="protein sequence ID" value="SHJ08176.1"/>
    <property type="molecule type" value="Genomic_DNA"/>
</dbReference>
<dbReference type="InterPro" id="IPR020103">
    <property type="entry name" value="PsdUridine_synth_cat_dom_sf"/>
</dbReference>
<evidence type="ECO:0000256" key="3">
    <source>
        <dbReference type="ARBA" id="ARBA00023235"/>
    </source>
</evidence>
<dbReference type="Gene3D" id="3.10.290.10">
    <property type="entry name" value="RNA-binding S4 domain"/>
    <property type="match status" value="1"/>
</dbReference>
<dbReference type="RefSeq" id="WP_149678726.1">
    <property type="nucleotide sequence ID" value="NZ_FQZP01000023.1"/>
</dbReference>
<evidence type="ECO:0000259" key="7">
    <source>
        <dbReference type="Pfam" id="PF00849"/>
    </source>
</evidence>
<proteinExistence type="inferred from homology"/>
<evidence type="ECO:0000313" key="8">
    <source>
        <dbReference type="EMBL" id="SHJ08176.1"/>
    </source>
</evidence>
<dbReference type="PANTHER" id="PTHR21600">
    <property type="entry name" value="MITOCHONDRIAL RNA PSEUDOURIDINE SYNTHASE"/>
    <property type="match status" value="1"/>
</dbReference>
<dbReference type="OrthoDB" id="9807829at2"/>
<organism evidence="8 9">
    <name type="scientific">Thermoclostridium caenicola</name>
    <dbReference type="NCBI Taxonomy" id="659425"/>
    <lineage>
        <taxon>Bacteria</taxon>
        <taxon>Bacillati</taxon>
        <taxon>Bacillota</taxon>
        <taxon>Clostridia</taxon>
        <taxon>Eubacteriales</taxon>
        <taxon>Oscillospiraceae</taxon>
        <taxon>Thermoclostridium</taxon>
    </lineage>
</organism>
<sequence length="315" mass="36094">MQRIIADHSDNQKRIDRFLADRFPRVPASTFFKAFRKRNIRVNGKRVRNDFCLQAGDVVEIYIPDSYLERDERNDRAVSIEIPYEDEHILVAAKPQGIPVHQDANQEELVLDEYLQAMAAARQDGAAPEPGFPALCHRLDRNTGGLVILAKDRETLDVMQEKFKNHEIRKYYLACTYGIPREKEAERTAYLKKDTESSHVKIYDSPVRGSVRIVTRYRLVKAAYPYALLEVELVTGKTHQIRAHLAWMGCPILGDGKYGINTVNRSLGLKMQALFAYKLRFEFKKGTSHLDYLNGMEITLPAIPWEEGIRSTGLV</sequence>
<dbReference type="GO" id="GO:0009982">
    <property type="term" value="F:pseudouridine synthase activity"/>
    <property type="evidence" value="ECO:0007669"/>
    <property type="project" value="InterPro"/>
</dbReference>
<name>A0A1M6GE05_9FIRM</name>
<reference evidence="8 9" key="1">
    <citation type="submission" date="2016-11" db="EMBL/GenBank/DDBJ databases">
        <authorList>
            <person name="Varghese N."/>
            <person name="Submissions S."/>
        </authorList>
    </citation>
    <scope>NUCLEOTIDE SEQUENCE [LARGE SCALE GENOMIC DNA]</scope>
    <source>
        <strain evidence="8 9">DSM 19027</strain>
    </source>
</reference>
<dbReference type="CDD" id="cd00165">
    <property type="entry name" value="S4"/>
    <property type="match status" value="1"/>
</dbReference>
<dbReference type="GO" id="GO:0140098">
    <property type="term" value="F:catalytic activity, acting on RNA"/>
    <property type="evidence" value="ECO:0007669"/>
    <property type="project" value="UniProtKB-ARBA"/>
</dbReference>
<accession>A0A1M6GE05</accession>
<dbReference type="PANTHER" id="PTHR21600:SF83">
    <property type="entry name" value="PSEUDOURIDYLATE SYNTHASE RPUSD4, MITOCHONDRIAL"/>
    <property type="match status" value="1"/>
</dbReference>
<dbReference type="Proteomes" id="UP000324781">
    <property type="component" value="Unassembled WGS sequence"/>
</dbReference>
<evidence type="ECO:0000256" key="5">
    <source>
        <dbReference type="ARBA" id="ARBA00033164"/>
    </source>
</evidence>
<keyword evidence="6" id="KW-0694">RNA-binding</keyword>
<dbReference type="InterPro" id="IPR036986">
    <property type="entry name" value="S4_RNA-bd_sf"/>
</dbReference>
<dbReference type="SUPFAM" id="SSF55174">
    <property type="entry name" value="Alpha-L RNA-binding motif"/>
    <property type="match status" value="1"/>
</dbReference>
<evidence type="ECO:0000313" key="9">
    <source>
        <dbReference type="Proteomes" id="UP000324781"/>
    </source>
</evidence>
<dbReference type="AlphaFoldDB" id="A0A1M6GE05"/>
<dbReference type="Pfam" id="PF00849">
    <property type="entry name" value="PseudoU_synth_2"/>
    <property type="match status" value="1"/>
</dbReference>
<keyword evidence="9" id="KW-1185">Reference proteome</keyword>
<dbReference type="CDD" id="cd02869">
    <property type="entry name" value="PseudoU_synth_RluA_like"/>
    <property type="match status" value="1"/>
</dbReference>
<dbReference type="PROSITE" id="PS50889">
    <property type="entry name" value="S4"/>
    <property type="match status" value="1"/>
</dbReference>
<dbReference type="GO" id="GO:0003723">
    <property type="term" value="F:RNA binding"/>
    <property type="evidence" value="ECO:0007669"/>
    <property type="project" value="UniProtKB-KW"/>
</dbReference>
<comment type="similarity">
    <text evidence="2">Belongs to the pseudouridine synthase RluA family.</text>
</comment>
<dbReference type="Gene3D" id="3.30.2350.10">
    <property type="entry name" value="Pseudouridine synthase"/>
    <property type="match status" value="1"/>
</dbReference>
<feature type="domain" description="Pseudouridine synthase RsuA/RluA-like" evidence="7">
    <location>
        <begin position="88"/>
        <end position="246"/>
    </location>
</feature>
<evidence type="ECO:0000256" key="4">
    <source>
        <dbReference type="ARBA" id="ARBA00031870"/>
    </source>
</evidence>
<dbReference type="GO" id="GO:0001522">
    <property type="term" value="P:pseudouridine synthesis"/>
    <property type="evidence" value="ECO:0007669"/>
    <property type="project" value="InterPro"/>
</dbReference>
<dbReference type="InterPro" id="IPR050188">
    <property type="entry name" value="RluA_PseudoU_synthase"/>
</dbReference>
<evidence type="ECO:0000256" key="1">
    <source>
        <dbReference type="ARBA" id="ARBA00000073"/>
    </source>
</evidence>
<dbReference type="SUPFAM" id="SSF55120">
    <property type="entry name" value="Pseudouridine synthase"/>
    <property type="match status" value="1"/>
</dbReference>
<gene>
    <name evidence="8" type="ORF">SAMN05444373_102322</name>
</gene>
<protein>
    <recommendedName>
        <fullName evidence="4">RNA pseudouridylate synthase</fullName>
    </recommendedName>
    <alternativeName>
        <fullName evidence="5">RNA-uridine isomerase</fullName>
    </alternativeName>
</protein>
<dbReference type="InterPro" id="IPR006145">
    <property type="entry name" value="PsdUridine_synth_RsuA/RluA"/>
</dbReference>
<keyword evidence="3" id="KW-0413">Isomerase</keyword>
<dbReference type="GO" id="GO:0006396">
    <property type="term" value="P:RNA processing"/>
    <property type="evidence" value="ECO:0007669"/>
    <property type="project" value="UniProtKB-ARBA"/>
</dbReference>
<evidence type="ECO:0000256" key="6">
    <source>
        <dbReference type="PROSITE-ProRule" id="PRU00182"/>
    </source>
</evidence>